<dbReference type="AlphaFoldDB" id="A0AA35VF88"/>
<dbReference type="EMBL" id="OX465086">
    <property type="protein sequence ID" value="CAI9259707.1"/>
    <property type="molecule type" value="Genomic_DNA"/>
</dbReference>
<dbReference type="Proteomes" id="UP001177003">
    <property type="component" value="Chromosome 0"/>
</dbReference>
<protein>
    <submittedName>
        <fullName evidence="2">Uncharacterized protein</fullName>
    </submittedName>
</protein>
<evidence type="ECO:0000313" key="3">
    <source>
        <dbReference type="Proteomes" id="UP001177003"/>
    </source>
</evidence>
<gene>
    <name evidence="2" type="ORF">LSALG_LOCUS585</name>
</gene>
<keyword evidence="1" id="KW-0175">Coiled coil</keyword>
<accession>A0AA35VF88</accession>
<proteinExistence type="predicted"/>
<keyword evidence="3" id="KW-1185">Reference proteome</keyword>
<evidence type="ECO:0000313" key="2">
    <source>
        <dbReference type="EMBL" id="CAI9259707.1"/>
    </source>
</evidence>
<feature type="coiled-coil region" evidence="1">
    <location>
        <begin position="186"/>
        <end position="217"/>
    </location>
</feature>
<sequence length="282" mass="31687">MLVVTPSSKKCITEDVAKHISSKTKKPKKRKLILQGDEDKEINLSPQQHSPIKSTFEMIGIERSSVETSIADTSIIFGESTQVSAPMQTSVIPAEVSFTESFHEEVQTSGISTHVPDTDVNVYMAEVVSNNDHPVVTQEEGDIPDHMLMYGKQFKILNKKLNSILQSHADARGFETSCKGTPCSFVQDAKMICENVNHKLEELKVDVSKELHEMDNKYSSLLENVDIIVDVVTTFVKTHQSFDDKFDEKAIVDVTNFGKVTSLLEESKDICFETWFLINFYS</sequence>
<name>A0AA35VF88_LACSI</name>
<evidence type="ECO:0000256" key="1">
    <source>
        <dbReference type="SAM" id="Coils"/>
    </source>
</evidence>
<organism evidence="2 3">
    <name type="scientific">Lactuca saligna</name>
    <name type="common">Willowleaf lettuce</name>
    <dbReference type="NCBI Taxonomy" id="75948"/>
    <lineage>
        <taxon>Eukaryota</taxon>
        <taxon>Viridiplantae</taxon>
        <taxon>Streptophyta</taxon>
        <taxon>Embryophyta</taxon>
        <taxon>Tracheophyta</taxon>
        <taxon>Spermatophyta</taxon>
        <taxon>Magnoliopsida</taxon>
        <taxon>eudicotyledons</taxon>
        <taxon>Gunneridae</taxon>
        <taxon>Pentapetalae</taxon>
        <taxon>asterids</taxon>
        <taxon>campanulids</taxon>
        <taxon>Asterales</taxon>
        <taxon>Asteraceae</taxon>
        <taxon>Cichorioideae</taxon>
        <taxon>Cichorieae</taxon>
        <taxon>Lactucinae</taxon>
        <taxon>Lactuca</taxon>
    </lineage>
</organism>
<reference evidence="2" key="1">
    <citation type="submission" date="2023-04" db="EMBL/GenBank/DDBJ databases">
        <authorList>
            <person name="Vijverberg K."/>
            <person name="Xiong W."/>
            <person name="Schranz E."/>
        </authorList>
    </citation>
    <scope>NUCLEOTIDE SEQUENCE</scope>
</reference>